<name>A0A2R5EK22_9BACL</name>
<reference evidence="5 6" key="1">
    <citation type="submission" date="2017-08" db="EMBL/GenBank/DDBJ databases">
        <title>Substantial Increase in Enzyme Production by Combined Drug-Resistance Mutations in Paenibacillus agaridevorans.</title>
        <authorList>
            <person name="Tanaka Y."/>
            <person name="Funane K."/>
            <person name="Hosaka T."/>
            <person name="Shiwa Y."/>
            <person name="Fujita N."/>
            <person name="Miyazaki T."/>
            <person name="Yoshikawa H."/>
            <person name="Murakami K."/>
            <person name="Kasahara K."/>
            <person name="Inaoka T."/>
            <person name="Hiraga Y."/>
            <person name="Ochi K."/>
        </authorList>
    </citation>
    <scope>NUCLEOTIDE SEQUENCE [LARGE SCALE GENOMIC DNA]</scope>
    <source>
        <strain evidence="5 6">T-3040</strain>
    </source>
</reference>
<evidence type="ECO:0000256" key="2">
    <source>
        <dbReference type="ARBA" id="ARBA00022801"/>
    </source>
</evidence>
<dbReference type="Pfam" id="PF00295">
    <property type="entry name" value="Glyco_hydro_28"/>
    <property type="match status" value="1"/>
</dbReference>
<dbReference type="SUPFAM" id="SSF51126">
    <property type="entry name" value="Pectin lyase-like"/>
    <property type="match status" value="1"/>
</dbReference>
<dbReference type="PROSITE" id="PS00502">
    <property type="entry name" value="POLYGALACTURONASE"/>
    <property type="match status" value="1"/>
</dbReference>
<evidence type="ECO:0000256" key="3">
    <source>
        <dbReference type="ARBA" id="ARBA00023295"/>
    </source>
</evidence>
<dbReference type="InterPro" id="IPR051801">
    <property type="entry name" value="GH28_Enzymes"/>
</dbReference>
<evidence type="ECO:0000256" key="1">
    <source>
        <dbReference type="ARBA" id="ARBA00008834"/>
    </source>
</evidence>
<evidence type="ECO:0000256" key="4">
    <source>
        <dbReference type="RuleBase" id="RU361169"/>
    </source>
</evidence>
<dbReference type="GO" id="GO:0004650">
    <property type="term" value="F:polygalacturonase activity"/>
    <property type="evidence" value="ECO:0007669"/>
    <property type="project" value="InterPro"/>
</dbReference>
<keyword evidence="6" id="KW-1185">Reference proteome</keyword>
<protein>
    <submittedName>
        <fullName evidence="5">Putative glycoside hydrolase</fullName>
    </submittedName>
</protein>
<comment type="similarity">
    <text evidence="1 4">Belongs to the glycosyl hydrolase 28 family.</text>
</comment>
<dbReference type="InterPro" id="IPR011050">
    <property type="entry name" value="Pectin_lyase_fold/virulence"/>
</dbReference>
<dbReference type="InterPro" id="IPR012334">
    <property type="entry name" value="Pectin_lyas_fold"/>
</dbReference>
<organism evidence="5 6">
    <name type="scientific">Paenibacillus agaridevorans</name>
    <dbReference type="NCBI Taxonomy" id="171404"/>
    <lineage>
        <taxon>Bacteria</taxon>
        <taxon>Bacillati</taxon>
        <taxon>Bacillota</taxon>
        <taxon>Bacilli</taxon>
        <taxon>Bacillales</taxon>
        <taxon>Paenibacillaceae</taxon>
        <taxon>Paenibacillus</taxon>
    </lineage>
</organism>
<keyword evidence="3 4" id="KW-0326">Glycosidase</keyword>
<dbReference type="InterPro" id="IPR006626">
    <property type="entry name" value="PbH1"/>
</dbReference>
<dbReference type="GO" id="GO:0005975">
    <property type="term" value="P:carbohydrate metabolic process"/>
    <property type="evidence" value="ECO:0007669"/>
    <property type="project" value="InterPro"/>
</dbReference>
<dbReference type="InterPro" id="IPR000743">
    <property type="entry name" value="Glyco_hydro_28"/>
</dbReference>
<proteinExistence type="inferred from homology"/>
<dbReference type="SMART" id="SM00710">
    <property type="entry name" value="PbH1"/>
    <property type="match status" value="5"/>
</dbReference>
<keyword evidence="2 4" id="KW-0378">Hydrolase</keyword>
<dbReference type="Gene3D" id="2.160.20.10">
    <property type="entry name" value="Single-stranded right-handed beta-helix, Pectin lyase-like"/>
    <property type="match status" value="1"/>
</dbReference>
<evidence type="ECO:0000313" key="5">
    <source>
        <dbReference type="EMBL" id="GBG06966.1"/>
    </source>
</evidence>
<sequence length="360" mass="39911">MPAIYGADLENVAITGTGIFDGSGEAWRPVKRMKLTEGQWDKLMRSGGYEEGGVWWPTEQSLKSAALVKSLIAQNEQEPSAFEPARDHLRPTLVQLDRCRKVLLDGPTFRNSPAWNVHPWLCEHVTIRNVSIRNQWHSQNGDGLDLDSCRYANIYDSVFDVGDDAICMKSGKDADGRALGVPTEYVTIRNCQVFHGHGGFVIGSEMSGDVRNIAITDCVFIGTDAGLRFKSTRGRGGTVEHIYIRGVLMKDIAKEAIIFSSYYSGKNNTDEPMAVTEETPIFRDFHISDTTCIGADTALHIKGLPEMPIENIVFDRVLLTARNGATCTNARNITFRQTKVLPEHGEPYTMVNIEAVTIID</sequence>
<dbReference type="Proteomes" id="UP000245202">
    <property type="component" value="Unassembled WGS sequence"/>
</dbReference>
<gene>
    <name evidence="5" type="ORF">PAT3040_01509</name>
</gene>
<accession>A0A2R5EK22</accession>
<dbReference type="EMBL" id="BDQX01000069">
    <property type="protein sequence ID" value="GBG06966.1"/>
    <property type="molecule type" value="Genomic_DNA"/>
</dbReference>
<dbReference type="PANTHER" id="PTHR31339:SF9">
    <property type="entry name" value="PLASMIN AND FIBRONECTIN-BINDING PROTEIN A"/>
    <property type="match status" value="1"/>
</dbReference>
<comment type="caution">
    <text evidence="5">The sequence shown here is derived from an EMBL/GenBank/DDBJ whole genome shotgun (WGS) entry which is preliminary data.</text>
</comment>
<dbReference type="AlphaFoldDB" id="A0A2R5EK22"/>
<dbReference type="PANTHER" id="PTHR31339">
    <property type="entry name" value="PECTIN LYASE-RELATED"/>
    <property type="match status" value="1"/>
</dbReference>
<evidence type="ECO:0000313" key="6">
    <source>
        <dbReference type="Proteomes" id="UP000245202"/>
    </source>
</evidence>